<keyword evidence="1" id="KW-1133">Transmembrane helix</keyword>
<keyword evidence="1" id="KW-0472">Membrane</keyword>
<comment type="caution">
    <text evidence="2">The sequence shown here is derived from an EMBL/GenBank/DDBJ whole genome shotgun (WGS) entry which is preliminary data.</text>
</comment>
<accession>A0A5S4FXD8</accession>
<feature type="transmembrane region" description="Helical" evidence="1">
    <location>
        <begin position="20"/>
        <end position="41"/>
    </location>
</feature>
<keyword evidence="3" id="KW-1185">Reference proteome</keyword>
<evidence type="ECO:0000256" key="1">
    <source>
        <dbReference type="SAM" id="Phobius"/>
    </source>
</evidence>
<proteinExistence type="predicted"/>
<dbReference type="InterPro" id="IPR017195">
    <property type="entry name" value="ABC_thiamin-permease_prd"/>
</dbReference>
<dbReference type="Proteomes" id="UP000309128">
    <property type="component" value="Unassembled WGS sequence"/>
</dbReference>
<reference evidence="2 3" key="1">
    <citation type="submission" date="2019-05" db="EMBL/GenBank/DDBJ databases">
        <title>Draft genome sequence of Nonomuraea turkmeniaca DSM 43926.</title>
        <authorList>
            <person name="Saricaoglu S."/>
            <person name="Isik K."/>
        </authorList>
    </citation>
    <scope>NUCLEOTIDE SEQUENCE [LARGE SCALE GENOMIC DNA]</scope>
    <source>
        <strain evidence="2 3">DSM 43926</strain>
    </source>
</reference>
<organism evidence="2 3">
    <name type="scientific">Nonomuraea turkmeniaca</name>
    <dbReference type="NCBI Taxonomy" id="103838"/>
    <lineage>
        <taxon>Bacteria</taxon>
        <taxon>Bacillati</taxon>
        <taxon>Actinomycetota</taxon>
        <taxon>Actinomycetes</taxon>
        <taxon>Streptosporangiales</taxon>
        <taxon>Streptosporangiaceae</taxon>
        <taxon>Nonomuraea</taxon>
    </lineage>
</organism>
<feature type="transmembrane region" description="Helical" evidence="1">
    <location>
        <begin position="158"/>
        <end position="181"/>
    </location>
</feature>
<name>A0A5S4FXD8_9ACTN</name>
<dbReference type="AlphaFoldDB" id="A0A5S4FXD8"/>
<evidence type="ECO:0000313" key="2">
    <source>
        <dbReference type="EMBL" id="TMR24791.1"/>
    </source>
</evidence>
<dbReference type="OrthoDB" id="3292509at2"/>
<dbReference type="EMBL" id="VCKY01000007">
    <property type="protein sequence ID" value="TMR24791.1"/>
    <property type="molecule type" value="Genomic_DNA"/>
</dbReference>
<sequence>MCPDLQREPPMSVRRFDTRAIMTCAAIGVATGLLLIPFNVLSVALTAAFPLLVSLIYGLWAVPALMGLAMMRRPGAGVLASTVAGLVGMPLSTYGWMMLITMFLWGLFIEIPFMITRYRIWGTPMFLITSAFIGALSGGLLIVSLGGEQMSAATMAGAMALATVSTPVFGYLSLLGVRALARAGVGGARRQVAGGSS</sequence>
<evidence type="ECO:0000313" key="3">
    <source>
        <dbReference type="Proteomes" id="UP000309128"/>
    </source>
</evidence>
<gene>
    <name evidence="2" type="ORF">ETD86_03385</name>
</gene>
<keyword evidence="1" id="KW-0812">Transmembrane</keyword>
<protein>
    <recommendedName>
        <fullName evidence="4">Acyl esterase</fullName>
    </recommendedName>
</protein>
<feature type="transmembrane region" description="Helical" evidence="1">
    <location>
        <begin position="127"/>
        <end position="146"/>
    </location>
</feature>
<dbReference type="Pfam" id="PF09819">
    <property type="entry name" value="ABC_cobalt"/>
    <property type="match status" value="1"/>
</dbReference>
<feature type="transmembrane region" description="Helical" evidence="1">
    <location>
        <begin position="97"/>
        <end position="115"/>
    </location>
</feature>
<feature type="transmembrane region" description="Helical" evidence="1">
    <location>
        <begin position="47"/>
        <end position="68"/>
    </location>
</feature>
<evidence type="ECO:0008006" key="4">
    <source>
        <dbReference type="Google" id="ProtNLM"/>
    </source>
</evidence>